<dbReference type="GeneID" id="93261876"/>
<gene>
    <name evidence="1" type="ORF">NCTC10529_00564</name>
</gene>
<reference evidence="1 2" key="1">
    <citation type="submission" date="2018-06" db="EMBL/GenBank/DDBJ databases">
        <authorList>
            <consortium name="Pathogen Informatics"/>
            <person name="Doyle S."/>
        </authorList>
    </citation>
    <scope>NUCLEOTIDE SEQUENCE [LARGE SCALE GENOMIC DNA]</scope>
    <source>
        <strain evidence="1 2">NCTC10529</strain>
    </source>
</reference>
<evidence type="ECO:0000313" key="1">
    <source>
        <dbReference type="EMBL" id="SQH24391.1"/>
    </source>
</evidence>
<protein>
    <recommendedName>
        <fullName evidence="3">GAF domain-containing protein</fullName>
    </recommendedName>
</protein>
<dbReference type="Proteomes" id="UP000248598">
    <property type="component" value="Chromosome 1"/>
</dbReference>
<dbReference type="AlphaFoldDB" id="A0AAX2J1X1"/>
<sequence>MKQIQDYLQTQGLSCDADTIAVARAATQAIIANGQAHIEPQLWQHAQLPSEWQQEARIKPLYMALDSTASRQPAQSIALYGLHQATAQLIRLVQQGTAQETAIALNEDNAWQYLAVRTAQSGWANIADSTEHWLLIGELHGEHNRRATSQISLPVCGEDGIVYGVLQIEHSQPLGQEAIANWIGFTLGVLPVLQALQPNDIEAE</sequence>
<organism evidence="1 2">
    <name type="scientific">Kingella kingae</name>
    <dbReference type="NCBI Taxonomy" id="504"/>
    <lineage>
        <taxon>Bacteria</taxon>
        <taxon>Pseudomonadati</taxon>
        <taxon>Pseudomonadota</taxon>
        <taxon>Betaproteobacteria</taxon>
        <taxon>Neisseriales</taxon>
        <taxon>Neisseriaceae</taxon>
        <taxon>Kingella</taxon>
    </lineage>
</organism>
<evidence type="ECO:0008006" key="3">
    <source>
        <dbReference type="Google" id="ProtNLM"/>
    </source>
</evidence>
<name>A0AAX2J1X1_KINKI</name>
<dbReference type="RefSeq" id="WP_003787915.1">
    <property type="nucleotide sequence ID" value="NZ_CP091518.1"/>
</dbReference>
<dbReference type="EMBL" id="LS483426">
    <property type="protein sequence ID" value="SQH24391.1"/>
    <property type="molecule type" value="Genomic_DNA"/>
</dbReference>
<evidence type="ECO:0000313" key="2">
    <source>
        <dbReference type="Proteomes" id="UP000248598"/>
    </source>
</evidence>
<accession>A0AAX2J1X1</accession>
<proteinExistence type="predicted"/>